<accession>A0A4Y2BVY9</accession>
<comment type="caution">
    <text evidence="1">The sequence shown here is derived from an EMBL/GenBank/DDBJ whole genome shotgun (WGS) entry which is preliminary data.</text>
</comment>
<evidence type="ECO:0000313" key="2">
    <source>
        <dbReference type="Proteomes" id="UP000499080"/>
    </source>
</evidence>
<keyword evidence="2" id="KW-1185">Reference proteome</keyword>
<name>A0A4Y2BVY9_ARAVE</name>
<protein>
    <submittedName>
        <fullName evidence="1">Uncharacterized protein</fullName>
    </submittedName>
</protein>
<dbReference type="AlphaFoldDB" id="A0A4Y2BVY9"/>
<proteinExistence type="predicted"/>
<gene>
    <name evidence="1" type="ORF">AVEN_227154_1</name>
</gene>
<dbReference type="EMBL" id="BGPR01000115">
    <property type="protein sequence ID" value="GBL95929.1"/>
    <property type="molecule type" value="Genomic_DNA"/>
</dbReference>
<dbReference type="Proteomes" id="UP000499080">
    <property type="component" value="Unassembled WGS sequence"/>
</dbReference>
<organism evidence="1 2">
    <name type="scientific">Araneus ventricosus</name>
    <name type="common">Orbweaver spider</name>
    <name type="synonym">Epeira ventricosa</name>
    <dbReference type="NCBI Taxonomy" id="182803"/>
    <lineage>
        <taxon>Eukaryota</taxon>
        <taxon>Metazoa</taxon>
        <taxon>Ecdysozoa</taxon>
        <taxon>Arthropoda</taxon>
        <taxon>Chelicerata</taxon>
        <taxon>Arachnida</taxon>
        <taxon>Araneae</taxon>
        <taxon>Araneomorphae</taxon>
        <taxon>Entelegynae</taxon>
        <taxon>Araneoidea</taxon>
        <taxon>Araneidae</taxon>
        <taxon>Araneus</taxon>
    </lineage>
</organism>
<sequence>MTRTTPELVLPSQSFRTTPSFWTCGLSCSAWHMTDWVSLNWTPSNARLSLVILTPPFEATRGLFWDGPRNFEQLSDGEDDIRAGAPSPSFRATSAGGRLATAYDLACSGPHTRWIFSGMGFRTWNPSVP</sequence>
<reference evidence="1 2" key="1">
    <citation type="journal article" date="2019" name="Sci. Rep.">
        <title>Orb-weaving spider Araneus ventricosus genome elucidates the spidroin gene catalogue.</title>
        <authorList>
            <person name="Kono N."/>
            <person name="Nakamura H."/>
            <person name="Ohtoshi R."/>
            <person name="Moran D.A.P."/>
            <person name="Shinohara A."/>
            <person name="Yoshida Y."/>
            <person name="Fujiwara M."/>
            <person name="Mori M."/>
            <person name="Tomita M."/>
            <person name="Arakawa K."/>
        </authorList>
    </citation>
    <scope>NUCLEOTIDE SEQUENCE [LARGE SCALE GENOMIC DNA]</scope>
</reference>
<evidence type="ECO:0000313" key="1">
    <source>
        <dbReference type="EMBL" id="GBL95929.1"/>
    </source>
</evidence>